<dbReference type="RefSeq" id="WP_304600889.1">
    <property type="nucleotide sequence ID" value="NZ_JAUQYO010000001.1"/>
</dbReference>
<feature type="transmembrane region" description="Helical" evidence="10">
    <location>
        <begin position="61"/>
        <end position="81"/>
    </location>
</feature>
<comment type="activity regulation">
    <text evidence="10">Na(+) is not transported, but it plays an essential structural role and its presence is essential for fluoride channel function.</text>
</comment>
<comment type="catalytic activity">
    <reaction evidence="8">
        <text>fluoride(in) = fluoride(out)</text>
        <dbReference type="Rhea" id="RHEA:76159"/>
        <dbReference type="ChEBI" id="CHEBI:17051"/>
    </reaction>
    <physiologicalReaction direction="left-to-right" evidence="8">
        <dbReference type="Rhea" id="RHEA:76160"/>
    </physiologicalReaction>
</comment>
<evidence type="ECO:0000256" key="7">
    <source>
        <dbReference type="ARBA" id="ARBA00035120"/>
    </source>
</evidence>
<dbReference type="HAMAP" id="MF_00454">
    <property type="entry name" value="FluC"/>
    <property type="match status" value="1"/>
</dbReference>
<keyword evidence="10" id="KW-0479">Metal-binding</keyword>
<accession>A0ABT9DAT2</accession>
<dbReference type="PANTHER" id="PTHR28259:SF1">
    <property type="entry name" value="FLUORIDE EXPORT PROTEIN 1-RELATED"/>
    <property type="match status" value="1"/>
</dbReference>
<comment type="subcellular location">
    <subcellularLocation>
        <location evidence="1 10">Cell membrane</location>
        <topology evidence="1 10">Multi-pass membrane protein</topology>
    </subcellularLocation>
</comment>
<feature type="binding site" evidence="10">
    <location>
        <position position="76"/>
    </location>
    <ligand>
        <name>Na(+)</name>
        <dbReference type="ChEBI" id="CHEBI:29101"/>
        <note>structural</note>
    </ligand>
</feature>
<dbReference type="Pfam" id="PF02537">
    <property type="entry name" value="CRCB"/>
    <property type="match status" value="1"/>
</dbReference>
<dbReference type="InterPro" id="IPR003691">
    <property type="entry name" value="FluC"/>
</dbReference>
<evidence type="ECO:0000256" key="9">
    <source>
        <dbReference type="ARBA" id="ARBA00049940"/>
    </source>
</evidence>
<keyword evidence="4 10" id="KW-1133">Transmembrane helix</keyword>
<feature type="binding site" evidence="10">
    <location>
        <position position="79"/>
    </location>
    <ligand>
        <name>Na(+)</name>
        <dbReference type="ChEBI" id="CHEBI:29101"/>
        <note>structural</note>
    </ligand>
</feature>
<comment type="function">
    <text evidence="9 10">Fluoride-specific ion channel. Important for reducing fluoride concentration in the cell, thus reducing its toxicity.</text>
</comment>
<keyword evidence="3 10" id="KW-0812">Transmembrane</keyword>
<evidence type="ECO:0000256" key="8">
    <source>
        <dbReference type="ARBA" id="ARBA00035585"/>
    </source>
</evidence>
<keyword evidence="12" id="KW-1185">Reference proteome</keyword>
<reference evidence="11 12" key="1">
    <citation type="submission" date="2023-07" db="EMBL/GenBank/DDBJ databases">
        <title>Description of novel actinomycetes strains, isolated from tidal flat sediment.</title>
        <authorList>
            <person name="Lu C."/>
        </authorList>
    </citation>
    <scope>NUCLEOTIDE SEQUENCE [LARGE SCALE GENOMIC DNA]</scope>
    <source>
        <strain evidence="11 12">SYSU T00b441</strain>
    </source>
</reference>
<organism evidence="11 12">
    <name type="scientific">Actinotalea lenta</name>
    <dbReference type="NCBI Taxonomy" id="3064654"/>
    <lineage>
        <taxon>Bacteria</taxon>
        <taxon>Bacillati</taxon>
        <taxon>Actinomycetota</taxon>
        <taxon>Actinomycetes</taxon>
        <taxon>Micrococcales</taxon>
        <taxon>Cellulomonadaceae</taxon>
        <taxon>Actinotalea</taxon>
    </lineage>
</organism>
<keyword evidence="10" id="KW-0915">Sodium</keyword>
<evidence type="ECO:0000256" key="1">
    <source>
        <dbReference type="ARBA" id="ARBA00004651"/>
    </source>
</evidence>
<evidence type="ECO:0000313" key="12">
    <source>
        <dbReference type="Proteomes" id="UP001232536"/>
    </source>
</evidence>
<evidence type="ECO:0000256" key="5">
    <source>
        <dbReference type="ARBA" id="ARBA00023136"/>
    </source>
</evidence>
<evidence type="ECO:0000313" key="11">
    <source>
        <dbReference type="EMBL" id="MDO8107258.1"/>
    </source>
</evidence>
<evidence type="ECO:0000256" key="2">
    <source>
        <dbReference type="ARBA" id="ARBA00022475"/>
    </source>
</evidence>
<name>A0ABT9DAT2_9CELL</name>
<dbReference type="EMBL" id="JAUQYP010000001">
    <property type="protein sequence ID" value="MDO8107258.1"/>
    <property type="molecule type" value="Genomic_DNA"/>
</dbReference>
<dbReference type="PANTHER" id="PTHR28259">
    <property type="entry name" value="FLUORIDE EXPORT PROTEIN 1-RELATED"/>
    <property type="match status" value="1"/>
</dbReference>
<keyword evidence="5 10" id="KW-0472">Membrane</keyword>
<sequence>MTGVTLALVALLGGVGAATRFVVDGLVRDRVAQGLPIATAVVNVTGSLVIGLLAGAQLYHAVAGPWLTAAMTGFCGGYTTFSTAMVETVRLLQAGELRRAALTALGSVVLTVAAAALGVGVMAYAA</sequence>
<dbReference type="Proteomes" id="UP001232536">
    <property type="component" value="Unassembled WGS sequence"/>
</dbReference>
<keyword evidence="10" id="KW-0406">Ion transport</keyword>
<keyword evidence="2 10" id="KW-1003">Cell membrane</keyword>
<evidence type="ECO:0000256" key="3">
    <source>
        <dbReference type="ARBA" id="ARBA00022692"/>
    </source>
</evidence>
<evidence type="ECO:0000256" key="10">
    <source>
        <dbReference type="HAMAP-Rule" id="MF_00454"/>
    </source>
</evidence>
<comment type="similarity">
    <text evidence="7 10">Belongs to the fluoride channel Fluc/FEX (TC 1.A.43) family.</text>
</comment>
<keyword evidence="6 10" id="KW-0407">Ion channel</keyword>
<evidence type="ECO:0000256" key="6">
    <source>
        <dbReference type="ARBA" id="ARBA00023303"/>
    </source>
</evidence>
<proteinExistence type="inferred from homology"/>
<gene>
    <name evidence="10" type="primary">fluC</name>
    <name evidence="10" type="synonym">crcB</name>
    <name evidence="11" type="ORF">Q6348_08625</name>
</gene>
<feature type="transmembrane region" description="Helical" evidence="10">
    <location>
        <begin position="33"/>
        <end position="54"/>
    </location>
</feature>
<protein>
    <recommendedName>
        <fullName evidence="10">Fluoride-specific ion channel FluC</fullName>
    </recommendedName>
</protein>
<evidence type="ECO:0000256" key="4">
    <source>
        <dbReference type="ARBA" id="ARBA00022989"/>
    </source>
</evidence>
<feature type="transmembrane region" description="Helical" evidence="10">
    <location>
        <begin position="101"/>
        <end position="125"/>
    </location>
</feature>
<keyword evidence="10" id="KW-0813">Transport</keyword>
<comment type="caution">
    <text evidence="11">The sequence shown here is derived from an EMBL/GenBank/DDBJ whole genome shotgun (WGS) entry which is preliminary data.</text>
</comment>